<keyword evidence="1" id="KW-1133">Transmembrane helix</keyword>
<reference evidence="2 3" key="1">
    <citation type="submission" date="2018-12" db="EMBL/GenBank/DDBJ databases">
        <authorList>
            <consortium name="Pathogen Informatics"/>
        </authorList>
    </citation>
    <scope>NUCLEOTIDE SEQUENCE [LARGE SCALE GENOMIC DNA]</scope>
    <source>
        <strain evidence="2 3">NCTC12967</strain>
    </source>
</reference>
<dbReference type="InterPro" id="IPR007165">
    <property type="entry name" value="Phage_holin_4_2"/>
</dbReference>
<feature type="transmembrane region" description="Helical" evidence="1">
    <location>
        <begin position="99"/>
        <end position="120"/>
    </location>
</feature>
<dbReference type="EMBL" id="LR134406">
    <property type="protein sequence ID" value="VEH70494.1"/>
    <property type="molecule type" value="Genomic_DNA"/>
</dbReference>
<dbReference type="Proteomes" id="UP000273044">
    <property type="component" value="Chromosome"/>
</dbReference>
<keyword evidence="1" id="KW-0472">Membrane</keyword>
<feature type="transmembrane region" description="Helical" evidence="1">
    <location>
        <begin position="7"/>
        <end position="28"/>
    </location>
</feature>
<protein>
    <submittedName>
        <fullName evidence="2">Membrane protein of uncharacterized function</fullName>
    </submittedName>
</protein>
<dbReference type="PANTHER" id="PTHR37309:SF1">
    <property type="entry name" value="SLR0284 PROTEIN"/>
    <property type="match status" value="1"/>
</dbReference>
<organism evidence="2 3">
    <name type="scientific">Arachnia propionica</name>
    <dbReference type="NCBI Taxonomy" id="1750"/>
    <lineage>
        <taxon>Bacteria</taxon>
        <taxon>Bacillati</taxon>
        <taxon>Actinomycetota</taxon>
        <taxon>Actinomycetes</taxon>
        <taxon>Propionibacteriales</taxon>
        <taxon>Propionibacteriaceae</taxon>
        <taxon>Arachnia</taxon>
    </lineage>
</organism>
<dbReference type="GeneID" id="64407249"/>
<feature type="transmembrane region" description="Helical" evidence="1">
    <location>
        <begin position="59"/>
        <end position="87"/>
    </location>
</feature>
<gene>
    <name evidence="2" type="ORF">NCTC12967_01792</name>
</gene>
<dbReference type="PANTHER" id="PTHR37309">
    <property type="entry name" value="SLR0284 PROTEIN"/>
    <property type="match status" value="1"/>
</dbReference>
<name>A0A448MZK3_9ACTN</name>
<proteinExistence type="predicted"/>
<sequence length="125" mass="13297">MRTLLRLVVGAIATAAAVWLIPGIRVVAESDQQYVLILLGVAAIMGVVNAVVKPFTQVLSFCLVLITFGLFLLVINAAMLLLTAWVAQKFGIGFFIDGFWPALWGSIVISVVSSLLGGAYGTEKT</sequence>
<evidence type="ECO:0000313" key="3">
    <source>
        <dbReference type="Proteomes" id="UP000273044"/>
    </source>
</evidence>
<accession>A0A448MZK3</accession>
<dbReference type="AlphaFoldDB" id="A0A448MZK3"/>
<dbReference type="RefSeq" id="WP_061786859.1">
    <property type="nucleotide sequence ID" value="NZ_CAJZDL010000032.1"/>
</dbReference>
<keyword evidence="1" id="KW-0812">Transmembrane</keyword>
<evidence type="ECO:0000313" key="2">
    <source>
        <dbReference type="EMBL" id="VEH70494.1"/>
    </source>
</evidence>
<feature type="transmembrane region" description="Helical" evidence="1">
    <location>
        <begin position="34"/>
        <end position="52"/>
    </location>
</feature>
<keyword evidence="3" id="KW-1185">Reference proteome</keyword>
<dbReference type="Pfam" id="PF04020">
    <property type="entry name" value="Phage_holin_4_2"/>
    <property type="match status" value="1"/>
</dbReference>
<evidence type="ECO:0000256" key="1">
    <source>
        <dbReference type="SAM" id="Phobius"/>
    </source>
</evidence>